<proteinExistence type="predicted"/>
<dbReference type="AlphaFoldDB" id="A0AAN8WQC8"/>
<feature type="compositionally biased region" description="Pro residues" evidence="1">
    <location>
        <begin position="14"/>
        <end position="25"/>
    </location>
</feature>
<sequence>KDKSPAQPQTAPTTTPPPTPLPLTPPAQRTEYLECNVTQGGDLFMQDHKLPKADAFKYLGFY</sequence>
<gene>
    <name evidence="2" type="ORF">SK128_024371</name>
</gene>
<feature type="non-terminal residue" evidence="2">
    <location>
        <position position="1"/>
    </location>
</feature>
<evidence type="ECO:0000256" key="1">
    <source>
        <dbReference type="SAM" id="MobiDB-lite"/>
    </source>
</evidence>
<accession>A0AAN8WQC8</accession>
<evidence type="ECO:0000313" key="3">
    <source>
        <dbReference type="Proteomes" id="UP001381693"/>
    </source>
</evidence>
<protein>
    <submittedName>
        <fullName evidence="2">Uncharacterized protein</fullName>
    </submittedName>
</protein>
<evidence type="ECO:0000313" key="2">
    <source>
        <dbReference type="EMBL" id="KAK7066318.1"/>
    </source>
</evidence>
<dbReference type="Proteomes" id="UP001381693">
    <property type="component" value="Unassembled WGS sequence"/>
</dbReference>
<keyword evidence="3" id="KW-1185">Reference proteome</keyword>
<feature type="region of interest" description="Disordered" evidence="1">
    <location>
        <begin position="1"/>
        <end position="27"/>
    </location>
</feature>
<organism evidence="2 3">
    <name type="scientific">Halocaridina rubra</name>
    <name type="common">Hawaiian red shrimp</name>
    <dbReference type="NCBI Taxonomy" id="373956"/>
    <lineage>
        <taxon>Eukaryota</taxon>
        <taxon>Metazoa</taxon>
        <taxon>Ecdysozoa</taxon>
        <taxon>Arthropoda</taxon>
        <taxon>Crustacea</taxon>
        <taxon>Multicrustacea</taxon>
        <taxon>Malacostraca</taxon>
        <taxon>Eumalacostraca</taxon>
        <taxon>Eucarida</taxon>
        <taxon>Decapoda</taxon>
        <taxon>Pleocyemata</taxon>
        <taxon>Caridea</taxon>
        <taxon>Atyoidea</taxon>
        <taxon>Atyidae</taxon>
        <taxon>Halocaridina</taxon>
    </lineage>
</organism>
<dbReference type="EMBL" id="JAXCGZ010019262">
    <property type="protein sequence ID" value="KAK7066318.1"/>
    <property type="molecule type" value="Genomic_DNA"/>
</dbReference>
<reference evidence="2 3" key="1">
    <citation type="submission" date="2023-11" db="EMBL/GenBank/DDBJ databases">
        <title>Halocaridina rubra genome assembly.</title>
        <authorList>
            <person name="Smith C."/>
        </authorList>
    </citation>
    <scope>NUCLEOTIDE SEQUENCE [LARGE SCALE GENOMIC DNA]</scope>
    <source>
        <strain evidence="2">EP-1</strain>
        <tissue evidence="2">Whole</tissue>
    </source>
</reference>
<name>A0AAN8WQC8_HALRR</name>
<feature type="compositionally biased region" description="Low complexity" evidence="1">
    <location>
        <begin position="1"/>
        <end position="13"/>
    </location>
</feature>
<feature type="non-terminal residue" evidence="2">
    <location>
        <position position="62"/>
    </location>
</feature>
<comment type="caution">
    <text evidence="2">The sequence shown here is derived from an EMBL/GenBank/DDBJ whole genome shotgun (WGS) entry which is preliminary data.</text>
</comment>